<evidence type="ECO:0000313" key="3">
    <source>
        <dbReference type="Proteomes" id="UP000321085"/>
    </source>
</evidence>
<dbReference type="EMBL" id="BJYU01000060">
    <property type="protein sequence ID" value="GEO16269.1"/>
    <property type="molecule type" value="Genomic_DNA"/>
</dbReference>
<proteinExistence type="predicted"/>
<sequence>MPLVGSDIDISDADAVGIEEMHGTGRVAKVGNVPRTLSHRASRTQSSKNMAVMPRQARRTEARSPLVLPGAGLRGIGSASGKML</sequence>
<dbReference type="Proteomes" id="UP000321085">
    <property type="component" value="Unassembled WGS sequence"/>
</dbReference>
<reference evidence="2 3" key="1">
    <citation type="submission" date="2019-07" db="EMBL/GenBank/DDBJ databases">
        <title>Whole genome shotgun sequence of Microvirga aerophila NBRC 106136.</title>
        <authorList>
            <person name="Hosoyama A."/>
            <person name="Uohara A."/>
            <person name="Ohji S."/>
            <person name="Ichikawa N."/>
        </authorList>
    </citation>
    <scope>NUCLEOTIDE SEQUENCE [LARGE SCALE GENOMIC DNA]</scope>
    <source>
        <strain evidence="2 3">NBRC 106136</strain>
    </source>
</reference>
<accession>A0A512BWD4</accession>
<evidence type="ECO:0000256" key="1">
    <source>
        <dbReference type="SAM" id="MobiDB-lite"/>
    </source>
</evidence>
<feature type="region of interest" description="Disordered" evidence="1">
    <location>
        <begin position="38"/>
        <end position="63"/>
    </location>
</feature>
<gene>
    <name evidence="2" type="ORF">MAE02_39650</name>
</gene>
<name>A0A512BWD4_9HYPH</name>
<evidence type="ECO:0000313" key="2">
    <source>
        <dbReference type="EMBL" id="GEO16269.1"/>
    </source>
</evidence>
<comment type="caution">
    <text evidence="2">The sequence shown here is derived from an EMBL/GenBank/DDBJ whole genome shotgun (WGS) entry which is preliminary data.</text>
</comment>
<dbReference type="AlphaFoldDB" id="A0A512BWD4"/>
<organism evidence="2 3">
    <name type="scientific">Microvirga aerophila</name>
    <dbReference type="NCBI Taxonomy" id="670291"/>
    <lineage>
        <taxon>Bacteria</taxon>
        <taxon>Pseudomonadati</taxon>
        <taxon>Pseudomonadota</taxon>
        <taxon>Alphaproteobacteria</taxon>
        <taxon>Hyphomicrobiales</taxon>
        <taxon>Methylobacteriaceae</taxon>
        <taxon>Microvirga</taxon>
    </lineage>
</organism>
<keyword evidence="3" id="KW-1185">Reference proteome</keyword>
<protein>
    <submittedName>
        <fullName evidence="2">Uncharacterized protein</fullName>
    </submittedName>
</protein>